<accession>A0A543JAR3</accession>
<dbReference type="PANTHER" id="PTHR43464:SF19">
    <property type="entry name" value="UBIQUINONE BIOSYNTHESIS O-METHYLTRANSFERASE, MITOCHONDRIAL"/>
    <property type="match status" value="1"/>
</dbReference>
<evidence type="ECO:0000256" key="2">
    <source>
        <dbReference type="ARBA" id="ARBA00022679"/>
    </source>
</evidence>
<protein>
    <submittedName>
        <fullName evidence="5">Methyltransferase family protein</fullName>
    </submittedName>
</protein>
<feature type="domain" description="Methyltransferase type 11" evidence="4">
    <location>
        <begin position="49"/>
        <end position="143"/>
    </location>
</feature>
<evidence type="ECO:0000256" key="3">
    <source>
        <dbReference type="ARBA" id="ARBA00022691"/>
    </source>
</evidence>
<comment type="caution">
    <text evidence="5">The sequence shown here is derived from an EMBL/GenBank/DDBJ whole genome shotgun (WGS) entry which is preliminary data.</text>
</comment>
<dbReference type="Proteomes" id="UP000316628">
    <property type="component" value="Unassembled WGS sequence"/>
</dbReference>
<dbReference type="InterPro" id="IPR013216">
    <property type="entry name" value="Methyltransf_11"/>
</dbReference>
<sequence>MTTEAREFWDERAATFDREPDHGLLDPEVRRAWADLLLPLVPLAPVSIVDLGCGTGSLAVLLAEAGYEVHGVDLSGRMVAAAREKARVAGVRADFAQGDAADPPSPAASFDVVLARHVLWALPDPGAALARWVDLLKPGGLLLLVEGRWSTGAGLPAARTRELVLAVRAQAEVEHLTDPALWGRAIEDERYLVVSRR</sequence>
<dbReference type="GO" id="GO:0032259">
    <property type="term" value="P:methylation"/>
    <property type="evidence" value="ECO:0007669"/>
    <property type="project" value="UniProtKB-KW"/>
</dbReference>
<name>A0A543JAR3_9PSEU</name>
<evidence type="ECO:0000313" key="5">
    <source>
        <dbReference type="EMBL" id="TQM79899.1"/>
    </source>
</evidence>
<organism evidence="5 6">
    <name type="scientific">Saccharothrix saharensis</name>
    <dbReference type="NCBI Taxonomy" id="571190"/>
    <lineage>
        <taxon>Bacteria</taxon>
        <taxon>Bacillati</taxon>
        <taxon>Actinomycetota</taxon>
        <taxon>Actinomycetes</taxon>
        <taxon>Pseudonocardiales</taxon>
        <taxon>Pseudonocardiaceae</taxon>
        <taxon>Saccharothrix</taxon>
    </lineage>
</organism>
<evidence type="ECO:0000256" key="1">
    <source>
        <dbReference type="ARBA" id="ARBA00022603"/>
    </source>
</evidence>
<dbReference type="Gene3D" id="3.40.50.150">
    <property type="entry name" value="Vaccinia Virus protein VP39"/>
    <property type="match status" value="1"/>
</dbReference>
<dbReference type="SUPFAM" id="SSF53335">
    <property type="entry name" value="S-adenosyl-L-methionine-dependent methyltransferases"/>
    <property type="match status" value="1"/>
</dbReference>
<dbReference type="PANTHER" id="PTHR43464">
    <property type="entry name" value="METHYLTRANSFERASE"/>
    <property type="match status" value="1"/>
</dbReference>
<dbReference type="EMBL" id="VFPP01000001">
    <property type="protein sequence ID" value="TQM79899.1"/>
    <property type="molecule type" value="Genomic_DNA"/>
</dbReference>
<evidence type="ECO:0000259" key="4">
    <source>
        <dbReference type="Pfam" id="PF08241"/>
    </source>
</evidence>
<reference evidence="5 6" key="1">
    <citation type="submission" date="2019-06" db="EMBL/GenBank/DDBJ databases">
        <title>Sequencing the genomes of 1000 actinobacteria strains.</title>
        <authorList>
            <person name="Klenk H.-P."/>
        </authorList>
    </citation>
    <scope>NUCLEOTIDE SEQUENCE [LARGE SCALE GENOMIC DNA]</scope>
    <source>
        <strain evidence="5 6">DSM 45456</strain>
    </source>
</reference>
<dbReference type="GO" id="GO:0008757">
    <property type="term" value="F:S-adenosylmethionine-dependent methyltransferase activity"/>
    <property type="evidence" value="ECO:0007669"/>
    <property type="project" value="InterPro"/>
</dbReference>
<dbReference type="AlphaFoldDB" id="A0A543JAR3"/>
<keyword evidence="6" id="KW-1185">Reference proteome</keyword>
<gene>
    <name evidence="5" type="ORF">FHX81_2211</name>
</gene>
<dbReference type="CDD" id="cd02440">
    <property type="entry name" value="AdoMet_MTases"/>
    <property type="match status" value="1"/>
</dbReference>
<proteinExistence type="predicted"/>
<keyword evidence="2 5" id="KW-0808">Transferase</keyword>
<keyword evidence="1 5" id="KW-0489">Methyltransferase</keyword>
<evidence type="ECO:0000313" key="6">
    <source>
        <dbReference type="Proteomes" id="UP000316628"/>
    </source>
</evidence>
<dbReference type="Pfam" id="PF08241">
    <property type="entry name" value="Methyltransf_11"/>
    <property type="match status" value="1"/>
</dbReference>
<keyword evidence="3" id="KW-0949">S-adenosyl-L-methionine</keyword>
<dbReference type="InterPro" id="IPR029063">
    <property type="entry name" value="SAM-dependent_MTases_sf"/>
</dbReference>
<dbReference type="RefSeq" id="WP_246107754.1">
    <property type="nucleotide sequence ID" value="NZ_VFPP01000001.1"/>
</dbReference>